<sequence length="491" mass="55182">YLVAYILSPKEYAKLSKQLSKGNLELNVSDSAIKSHFRTGTRTFLGGYSLLTVVDAFSLLRSRRSKRAALSKSDILSLLLSRKNAKCAGSLILLIALYQSVLFSERKLLGRIESLLPPSRRLRRLRKRLRATTGLLRSKPITALIAGLVAGLALVIQPDDHRRSIIALYSSIKAMETIINHAKDNGMLNWRPSWLNTQFFFAISTGQLLYTFFFDNDCCPETFSRMMKRFSSGFIPARPPSYSKNLPWPDKDAIISKLSSLPRARYPQFQSPMLSEGKRTIPPVYSDVEPVLRIAHPAITTMYSAITHPFEPSSFKNATEHSLSTLTQVSKLMSIAYGVLYLFRTVVSRQSFSLDQKVQMLLQLIRSSAFASLFLSISWVGGDLSQYILSNNRLPLYRFRLIGFIAGLAGYIDDSKVNRGLYIYTIRSAIYSYWRQLVKYKAVHPLPNGDVLLFAVSLGIIMGVYERSPRAVSSPTARKVLNVIKSGSFSD</sequence>
<name>A0A1E4TFX9_9ASCO</name>
<feature type="non-terminal residue" evidence="1">
    <location>
        <position position="1"/>
    </location>
</feature>
<feature type="non-terminal residue" evidence="1">
    <location>
        <position position="491"/>
    </location>
</feature>
<dbReference type="InterPro" id="IPR026749">
    <property type="entry name" value="Tmem135"/>
</dbReference>
<proteinExistence type="predicted"/>
<keyword evidence="2" id="KW-1185">Reference proteome</keyword>
<dbReference type="AlphaFoldDB" id="A0A1E4TFX9"/>
<dbReference type="PANTHER" id="PTHR12459">
    <property type="entry name" value="TRANSMEMBRANE PROTEIN 135-RELATED"/>
    <property type="match status" value="1"/>
</dbReference>
<organism evidence="1 2">
    <name type="scientific">Tortispora caseinolytica NRRL Y-17796</name>
    <dbReference type="NCBI Taxonomy" id="767744"/>
    <lineage>
        <taxon>Eukaryota</taxon>
        <taxon>Fungi</taxon>
        <taxon>Dikarya</taxon>
        <taxon>Ascomycota</taxon>
        <taxon>Saccharomycotina</taxon>
        <taxon>Trigonopsidomycetes</taxon>
        <taxon>Trigonopsidales</taxon>
        <taxon>Trigonopsidaceae</taxon>
        <taxon>Tortispora</taxon>
    </lineage>
</organism>
<dbReference type="PANTHER" id="PTHR12459:SF19">
    <property type="entry name" value="TRANSMEMBRANE PROTEIN 135 N-TERMINAL DOMAIN-CONTAINING PROTEIN"/>
    <property type="match status" value="1"/>
</dbReference>
<dbReference type="OrthoDB" id="291792at2759"/>
<gene>
    <name evidence="1" type="ORF">CANCADRAFT_19076</name>
</gene>
<accession>A0A1E4TFX9</accession>
<reference evidence="2" key="1">
    <citation type="submission" date="2016-02" db="EMBL/GenBank/DDBJ databases">
        <title>Comparative genomics of biotechnologically important yeasts.</title>
        <authorList>
            <consortium name="DOE Joint Genome Institute"/>
            <person name="Riley R."/>
            <person name="Haridas S."/>
            <person name="Wolfe K.H."/>
            <person name="Lopes M.R."/>
            <person name="Hittinger C.T."/>
            <person name="Goker M."/>
            <person name="Salamov A."/>
            <person name="Wisecaver J."/>
            <person name="Long T.M."/>
            <person name="Aerts A.L."/>
            <person name="Barry K."/>
            <person name="Choi C."/>
            <person name="Clum A."/>
            <person name="Coughlan A.Y."/>
            <person name="Deshpande S."/>
            <person name="Douglass A.P."/>
            <person name="Hanson S.J."/>
            <person name="Klenk H.-P."/>
            <person name="Labutti K."/>
            <person name="Lapidus A."/>
            <person name="Lindquist E."/>
            <person name="Lipzen A."/>
            <person name="Meier-Kolthoff J.P."/>
            <person name="Ohm R.A."/>
            <person name="Otillar R.P."/>
            <person name="Pangilinan J."/>
            <person name="Peng Y."/>
            <person name="Rokas A."/>
            <person name="Rosa C.A."/>
            <person name="Scheuner C."/>
            <person name="Sibirny A.A."/>
            <person name="Slot J.C."/>
            <person name="Stielow J.B."/>
            <person name="Sun H."/>
            <person name="Kurtzman C.P."/>
            <person name="Blackwell M."/>
            <person name="Jeffries T.W."/>
            <person name="Grigoriev I.V."/>
        </authorList>
    </citation>
    <scope>NUCLEOTIDE SEQUENCE [LARGE SCALE GENOMIC DNA]</scope>
    <source>
        <strain evidence="2">NRRL Y-17796</strain>
    </source>
</reference>
<protein>
    <recommendedName>
        <fullName evidence="3">Transmembrane protein 135 N-terminal domain-containing protein</fullName>
    </recommendedName>
</protein>
<evidence type="ECO:0008006" key="3">
    <source>
        <dbReference type="Google" id="ProtNLM"/>
    </source>
</evidence>
<evidence type="ECO:0000313" key="2">
    <source>
        <dbReference type="Proteomes" id="UP000095023"/>
    </source>
</evidence>
<dbReference type="EMBL" id="KV453842">
    <property type="protein sequence ID" value="ODV90675.1"/>
    <property type="molecule type" value="Genomic_DNA"/>
</dbReference>
<dbReference type="Proteomes" id="UP000095023">
    <property type="component" value="Unassembled WGS sequence"/>
</dbReference>
<evidence type="ECO:0000313" key="1">
    <source>
        <dbReference type="EMBL" id="ODV90675.1"/>
    </source>
</evidence>